<keyword evidence="5" id="KW-1185">Reference proteome</keyword>
<evidence type="ECO:0000256" key="3">
    <source>
        <dbReference type="PROSITE-ProRule" id="PRU00221"/>
    </source>
</evidence>
<dbReference type="InterPro" id="IPR020472">
    <property type="entry name" value="WD40_PAC1"/>
</dbReference>
<dbReference type="PRINTS" id="PR00320">
    <property type="entry name" value="GPROTEINBRPT"/>
</dbReference>
<evidence type="ECO:0008006" key="6">
    <source>
        <dbReference type="Google" id="ProtNLM"/>
    </source>
</evidence>
<feature type="repeat" description="WD" evidence="3">
    <location>
        <begin position="266"/>
        <end position="300"/>
    </location>
</feature>
<evidence type="ECO:0000256" key="1">
    <source>
        <dbReference type="ARBA" id="ARBA00022574"/>
    </source>
</evidence>
<reference evidence="4 5" key="1">
    <citation type="submission" date="2014-06" db="EMBL/GenBank/DDBJ databases">
        <title>Evolutionary Origins and Diversification of the Mycorrhizal Mutualists.</title>
        <authorList>
            <consortium name="DOE Joint Genome Institute"/>
            <consortium name="Mycorrhizal Genomics Consortium"/>
            <person name="Kohler A."/>
            <person name="Kuo A."/>
            <person name="Nagy L.G."/>
            <person name="Floudas D."/>
            <person name="Copeland A."/>
            <person name="Barry K.W."/>
            <person name="Cichocki N."/>
            <person name="Veneault-Fourrey C."/>
            <person name="LaButti K."/>
            <person name="Lindquist E.A."/>
            <person name="Lipzen A."/>
            <person name="Lundell T."/>
            <person name="Morin E."/>
            <person name="Murat C."/>
            <person name="Riley R."/>
            <person name="Ohm R."/>
            <person name="Sun H."/>
            <person name="Tunlid A."/>
            <person name="Henrissat B."/>
            <person name="Grigoriev I.V."/>
            <person name="Hibbett D.S."/>
            <person name="Martin F."/>
        </authorList>
    </citation>
    <scope>NUCLEOTIDE SEQUENCE [LARGE SCALE GENOMIC DNA]</scope>
    <source>
        <strain evidence="4 5">SS14</strain>
    </source>
</reference>
<dbReference type="PRINTS" id="PR00319">
    <property type="entry name" value="GPROTEINB"/>
</dbReference>
<sequence length="373" mass="41052">MGALLSEIADDTLPLRPLHLSFREFLLDPKASGPFCVSALSAHGDLARISLNIVNQDLRFNICDLDTSYLRNKDIPNLPDRILENIPFSLRYVCRAWAIHFSQAPEKPMIDDVIYFFRHKLLYWFEVLALIQGFPSVQEQLLQILTWCKTKEGRLPDLANFAEEGRQFVEAFGNILVEATSHLYLSALSFIPASSIIAATYAPQFPNIARVTSASGELIPDPLQGHTGKVVCLAFSPDGLYIASGSQDSTVHIWDVKTSKQVSELSLGHTHFIEGVKFSPNGEIIASSSLDGTVRFWNVKAQSKKCIQVSKPLEGHTSFIFCLSFSFDGKRLVSGSHEKTLHLWNVETGDGIGDLLKGHLGAVIALSIIGGGA</sequence>
<dbReference type="PROSITE" id="PS50294">
    <property type="entry name" value="WD_REPEATS_REGION"/>
    <property type="match status" value="3"/>
</dbReference>
<organism evidence="4 5">
    <name type="scientific">Sphaerobolus stellatus (strain SS14)</name>
    <dbReference type="NCBI Taxonomy" id="990650"/>
    <lineage>
        <taxon>Eukaryota</taxon>
        <taxon>Fungi</taxon>
        <taxon>Dikarya</taxon>
        <taxon>Basidiomycota</taxon>
        <taxon>Agaricomycotina</taxon>
        <taxon>Agaricomycetes</taxon>
        <taxon>Phallomycetidae</taxon>
        <taxon>Geastrales</taxon>
        <taxon>Sphaerobolaceae</taxon>
        <taxon>Sphaerobolus</taxon>
    </lineage>
</organism>
<dbReference type="InterPro" id="IPR015943">
    <property type="entry name" value="WD40/YVTN_repeat-like_dom_sf"/>
</dbReference>
<dbReference type="GO" id="GO:1990234">
    <property type="term" value="C:transferase complex"/>
    <property type="evidence" value="ECO:0007669"/>
    <property type="project" value="UniProtKB-ARBA"/>
</dbReference>
<gene>
    <name evidence="4" type="ORF">M422DRAFT_183774</name>
</gene>
<feature type="repeat" description="WD" evidence="3">
    <location>
        <begin position="313"/>
        <end position="354"/>
    </location>
</feature>
<protein>
    <recommendedName>
        <fullName evidence="6">WD40 repeat-like protein</fullName>
    </recommendedName>
</protein>
<dbReference type="Gene3D" id="2.130.10.10">
    <property type="entry name" value="YVTN repeat-like/Quinoprotein amine dehydrogenase"/>
    <property type="match status" value="2"/>
</dbReference>
<dbReference type="SUPFAM" id="SSF50978">
    <property type="entry name" value="WD40 repeat-like"/>
    <property type="match status" value="1"/>
</dbReference>
<dbReference type="PANTHER" id="PTHR22847:SF637">
    <property type="entry name" value="WD REPEAT DOMAIN 5B"/>
    <property type="match status" value="1"/>
</dbReference>
<dbReference type="InterPro" id="IPR019775">
    <property type="entry name" value="WD40_repeat_CS"/>
</dbReference>
<keyword evidence="1 3" id="KW-0853">WD repeat</keyword>
<feature type="repeat" description="WD" evidence="3">
    <location>
        <begin position="223"/>
        <end position="264"/>
    </location>
</feature>
<dbReference type="PROSITE" id="PS00678">
    <property type="entry name" value="WD_REPEATS_1"/>
    <property type="match status" value="2"/>
</dbReference>
<dbReference type="PANTHER" id="PTHR22847">
    <property type="entry name" value="WD40 REPEAT PROTEIN"/>
    <property type="match status" value="1"/>
</dbReference>
<dbReference type="InterPro" id="IPR001632">
    <property type="entry name" value="WD40_G-protein_beta-like"/>
</dbReference>
<dbReference type="InterPro" id="IPR001680">
    <property type="entry name" value="WD40_rpt"/>
</dbReference>
<dbReference type="EMBL" id="KN837219">
    <property type="protein sequence ID" value="KIJ32972.1"/>
    <property type="molecule type" value="Genomic_DNA"/>
</dbReference>
<evidence type="ECO:0000313" key="4">
    <source>
        <dbReference type="EMBL" id="KIJ32972.1"/>
    </source>
</evidence>
<dbReference type="HOGENOM" id="CLU_000288_57_19_1"/>
<dbReference type="InterPro" id="IPR036322">
    <property type="entry name" value="WD40_repeat_dom_sf"/>
</dbReference>
<dbReference type="Pfam" id="PF00400">
    <property type="entry name" value="WD40"/>
    <property type="match status" value="3"/>
</dbReference>
<keyword evidence="2" id="KW-0677">Repeat</keyword>
<proteinExistence type="predicted"/>
<dbReference type="PROSITE" id="PS50082">
    <property type="entry name" value="WD_REPEATS_2"/>
    <property type="match status" value="3"/>
</dbReference>
<dbReference type="Proteomes" id="UP000054279">
    <property type="component" value="Unassembled WGS sequence"/>
</dbReference>
<evidence type="ECO:0000313" key="5">
    <source>
        <dbReference type="Proteomes" id="UP000054279"/>
    </source>
</evidence>
<accession>A0A0C9UUQ2</accession>
<name>A0A0C9UUQ2_SPHS4</name>
<dbReference type="SMART" id="SM00320">
    <property type="entry name" value="WD40"/>
    <property type="match status" value="3"/>
</dbReference>
<dbReference type="AlphaFoldDB" id="A0A0C9UUQ2"/>
<evidence type="ECO:0000256" key="2">
    <source>
        <dbReference type="ARBA" id="ARBA00022737"/>
    </source>
</evidence>
<dbReference type="OrthoDB" id="3262244at2759"/>